<feature type="region of interest" description="Disordered" evidence="1">
    <location>
        <begin position="28"/>
        <end position="61"/>
    </location>
</feature>
<organism evidence="2 3">
    <name type="scientific">Nesidiocoris tenuis</name>
    <dbReference type="NCBI Taxonomy" id="355587"/>
    <lineage>
        <taxon>Eukaryota</taxon>
        <taxon>Metazoa</taxon>
        <taxon>Ecdysozoa</taxon>
        <taxon>Arthropoda</taxon>
        <taxon>Hexapoda</taxon>
        <taxon>Insecta</taxon>
        <taxon>Pterygota</taxon>
        <taxon>Neoptera</taxon>
        <taxon>Paraneoptera</taxon>
        <taxon>Hemiptera</taxon>
        <taxon>Heteroptera</taxon>
        <taxon>Panheteroptera</taxon>
        <taxon>Cimicomorpha</taxon>
        <taxon>Miridae</taxon>
        <taxon>Dicyphina</taxon>
        <taxon>Nesidiocoris</taxon>
    </lineage>
</organism>
<keyword evidence="3" id="KW-1185">Reference proteome</keyword>
<feature type="compositionally biased region" description="Basic and acidic residues" evidence="1">
    <location>
        <begin position="46"/>
        <end position="55"/>
    </location>
</feature>
<name>A0ABN7AR27_9HEMI</name>
<proteinExistence type="predicted"/>
<sequence length="90" mass="10061">MPTGGSNFVHPIDRVRILSSNTSVGEDRNIYGGLPREFTQSAGGGKETEKEDWKDNKKRKLPPVASKRRRWEVFDEGEPTVGLDGEVFVT</sequence>
<reference evidence="2 3" key="1">
    <citation type="submission" date="2023-09" db="EMBL/GenBank/DDBJ databases">
        <title>Nesidiocoris tenuis whole genome shotgun sequence.</title>
        <authorList>
            <person name="Shibata T."/>
            <person name="Shimoda M."/>
            <person name="Kobayashi T."/>
            <person name="Uehara T."/>
        </authorList>
    </citation>
    <scope>NUCLEOTIDE SEQUENCE [LARGE SCALE GENOMIC DNA]</scope>
    <source>
        <strain evidence="2 3">Japan</strain>
    </source>
</reference>
<dbReference type="Proteomes" id="UP001307889">
    <property type="component" value="Chromosome 4"/>
</dbReference>
<gene>
    <name evidence="2" type="ORF">NTJ_06558</name>
</gene>
<evidence type="ECO:0000313" key="3">
    <source>
        <dbReference type="Proteomes" id="UP001307889"/>
    </source>
</evidence>
<evidence type="ECO:0000256" key="1">
    <source>
        <dbReference type="SAM" id="MobiDB-lite"/>
    </source>
</evidence>
<dbReference type="EMBL" id="AP028912">
    <property type="protein sequence ID" value="BES93749.1"/>
    <property type="molecule type" value="Genomic_DNA"/>
</dbReference>
<protein>
    <submittedName>
        <fullName evidence="2">Uncharacterized protein</fullName>
    </submittedName>
</protein>
<evidence type="ECO:0000313" key="2">
    <source>
        <dbReference type="EMBL" id="BES93749.1"/>
    </source>
</evidence>
<accession>A0ABN7AR27</accession>